<dbReference type="Pfam" id="PF02129">
    <property type="entry name" value="Peptidase_S15"/>
    <property type="match status" value="1"/>
</dbReference>
<accession>A0A9E7SWI2</accession>
<dbReference type="InterPro" id="IPR005674">
    <property type="entry name" value="CocE/Ser_esterase"/>
</dbReference>
<dbReference type="EMBL" id="CP100355">
    <property type="protein sequence ID" value="UTF54086.1"/>
    <property type="molecule type" value="Genomic_DNA"/>
</dbReference>
<dbReference type="GO" id="GO:0008239">
    <property type="term" value="F:dipeptidyl-peptidase activity"/>
    <property type="evidence" value="ECO:0007669"/>
    <property type="project" value="InterPro"/>
</dbReference>
<dbReference type="InterPro" id="IPR013736">
    <property type="entry name" value="Xaa-Pro_dipept_C"/>
</dbReference>
<dbReference type="InterPro" id="IPR006311">
    <property type="entry name" value="TAT_signal"/>
</dbReference>
<keyword evidence="1 4" id="KW-0378">Hydrolase</keyword>
<dbReference type="Gene3D" id="2.60.120.260">
    <property type="entry name" value="Galactose-binding domain-like"/>
    <property type="match status" value="1"/>
</dbReference>
<feature type="region of interest" description="Disordered" evidence="2">
    <location>
        <begin position="29"/>
        <end position="54"/>
    </location>
</feature>
<evidence type="ECO:0000256" key="2">
    <source>
        <dbReference type="SAM" id="MobiDB-lite"/>
    </source>
</evidence>
<name>A0A9E7SWI2_9EURY</name>
<dbReference type="Proteomes" id="UP001056855">
    <property type="component" value="Chromosome"/>
</dbReference>
<gene>
    <name evidence="4" type="ORF">NGM29_02025</name>
</gene>
<dbReference type="PROSITE" id="PS51318">
    <property type="entry name" value="TAT"/>
    <property type="match status" value="1"/>
</dbReference>
<evidence type="ECO:0000313" key="5">
    <source>
        <dbReference type="Proteomes" id="UP001056855"/>
    </source>
</evidence>
<feature type="compositionally biased region" description="Basic and acidic residues" evidence="2">
    <location>
        <begin position="45"/>
        <end position="54"/>
    </location>
</feature>
<dbReference type="KEGG" id="sawl:NGM29_02025"/>
<dbReference type="SMART" id="SM00939">
    <property type="entry name" value="PepX_C"/>
    <property type="match status" value="1"/>
</dbReference>
<dbReference type="AlphaFoldDB" id="A0A9E7SWI2"/>
<sequence>MSRQPVDRRSVLKASGALAGASVLGLLGSTPVATTDGIETTSGETEPRYDLGDPESHSIEVEFTFENRDGEEVTESPSLYGEVIRPVDASGEPVSDVPVILTYSPYNDLYQALNGGESPAKGGIADFFVPRGYARAQFDLIGTRNSGGYYDYGGIRERLSGRELIDALGEADWTNGNIGMIGGSYDGTTQLAAAIEAPEHLQAIVPQVAIDRWYDYRFHDACPWDTYGTPTLFDFSFGLIPPAAVEYPEELLDSLTTRIEPGERLEHEIRSYEYDPNYDEFWIERDYRRRADSVECAVMMEAGWEDRNVKRWGSTRFYEALPDDHSKRLVIGDWGHAAGQYPDSPALYHAWFDHWLVDGVETDVMDLPPVDVQSASSPRTQFDVWPPAAAEKTAFPLVRDDPAAGELELLGTGVSSFEDASPPISEDEMFAERSSGPDHLMFESPRLEESVRVAGHVTADLLVASSDDTWFTAVVYERRSDGSTRPFARGFWNSRFHTGINEESSTPTDRAYRVPLACWDIDWTLEADSRLGVVVASDNADWVRHDPDNESTNRVVLSESCLRFDAIAEGLDAPTFPTATFSREQDSSAYTAGQTARIDLTVESTTEATLVRDRLPDGWTVVGGDDHSITEVEGTTYVEFDDSLAGGESVRYYAEVPAETGEHEFGPLEYSASGDLWASADGTAASVTVVGLDTSL</sequence>
<reference evidence="4" key="1">
    <citation type="submission" date="2022-06" db="EMBL/GenBank/DDBJ databases">
        <title>Diverse halophilic archaea isolated from saline environments.</title>
        <authorList>
            <person name="Cui H.-L."/>
        </authorList>
    </citation>
    <scope>NUCLEOTIDE SEQUENCE</scope>
    <source>
        <strain evidence="4">WLHS1</strain>
    </source>
</reference>
<dbReference type="SUPFAM" id="SSF49785">
    <property type="entry name" value="Galactose-binding domain-like"/>
    <property type="match status" value="1"/>
</dbReference>
<dbReference type="RefSeq" id="WP_254158593.1">
    <property type="nucleotide sequence ID" value="NZ_CP100355.1"/>
</dbReference>
<dbReference type="Gene3D" id="3.40.50.1820">
    <property type="entry name" value="alpha/beta hydrolase"/>
    <property type="match status" value="2"/>
</dbReference>
<dbReference type="NCBIfam" id="TIGR00976">
    <property type="entry name" value="CocE_NonD"/>
    <property type="match status" value="1"/>
</dbReference>
<dbReference type="SUPFAM" id="SSF53474">
    <property type="entry name" value="alpha/beta-Hydrolases"/>
    <property type="match status" value="1"/>
</dbReference>
<evidence type="ECO:0000259" key="3">
    <source>
        <dbReference type="SMART" id="SM00939"/>
    </source>
</evidence>
<organism evidence="4 5">
    <name type="scientific">Natronosalvus rutilus</name>
    <dbReference type="NCBI Taxonomy" id="2953753"/>
    <lineage>
        <taxon>Archaea</taxon>
        <taxon>Methanobacteriati</taxon>
        <taxon>Methanobacteriota</taxon>
        <taxon>Stenosarchaea group</taxon>
        <taxon>Halobacteria</taxon>
        <taxon>Halobacteriales</taxon>
        <taxon>Natrialbaceae</taxon>
        <taxon>Natronosalvus</taxon>
    </lineage>
</organism>
<proteinExistence type="predicted"/>
<dbReference type="InterPro" id="IPR029058">
    <property type="entry name" value="AB_hydrolase_fold"/>
</dbReference>
<feature type="compositionally biased region" description="Polar residues" evidence="2">
    <location>
        <begin position="31"/>
        <end position="44"/>
    </location>
</feature>
<dbReference type="GeneID" id="73288785"/>
<dbReference type="InterPro" id="IPR008979">
    <property type="entry name" value="Galactose-bd-like_sf"/>
</dbReference>
<protein>
    <submittedName>
        <fullName evidence="4">CocE/NonD family hydrolase</fullName>
    </submittedName>
</protein>
<feature type="domain" description="Xaa-Pro dipeptidyl-peptidase C-terminal" evidence="3">
    <location>
        <begin position="349"/>
        <end position="563"/>
    </location>
</feature>
<dbReference type="Pfam" id="PF08530">
    <property type="entry name" value="PepX_C"/>
    <property type="match status" value="1"/>
</dbReference>
<dbReference type="InterPro" id="IPR000383">
    <property type="entry name" value="Xaa-Pro-like_dom"/>
</dbReference>
<evidence type="ECO:0000313" key="4">
    <source>
        <dbReference type="EMBL" id="UTF54086.1"/>
    </source>
</evidence>
<evidence type="ECO:0000256" key="1">
    <source>
        <dbReference type="ARBA" id="ARBA00022801"/>
    </source>
</evidence>
<keyword evidence="5" id="KW-1185">Reference proteome</keyword>